<evidence type="ECO:0000256" key="4">
    <source>
        <dbReference type="SAM" id="MobiDB-lite"/>
    </source>
</evidence>
<dbReference type="SUPFAM" id="SSF54791">
    <property type="entry name" value="Eukaryotic type KH-domain (KH-domain type I)"/>
    <property type="match status" value="1"/>
</dbReference>
<dbReference type="PANTHER" id="PTHR11208:SF45">
    <property type="entry name" value="SPLICING FACTOR 1"/>
    <property type="match status" value="1"/>
</dbReference>
<dbReference type="GO" id="GO:0005681">
    <property type="term" value="C:spliceosomal complex"/>
    <property type="evidence" value="ECO:0007669"/>
    <property type="project" value="UniProtKB-KW"/>
</dbReference>
<keyword evidence="3" id="KW-0539">Nucleus</keyword>
<dbReference type="Gene3D" id="3.30.1370.10">
    <property type="entry name" value="K Homology domain, type 1"/>
    <property type="match status" value="1"/>
</dbReference>
<keyword evidence="7" id="KW-1185">Reference proteome</keyword>
<comment type="similarity">
    <text evidence="3">Belongs to the BBP/SF1 family.</text>
</comment>
<dbReference type="GO" id="GO:0008270">
    <property type="term" value="F:zinc ion binding"/>
    <property type="evidence" value="ECO:0007669"/>
    <property type="project" value="UniProtKB-UniRule"/>
</dbReference>
<sequence>MKMDPNFKPPAEYQQYKRNQRPTEKVYLPLKEFPEINFFGLIVGPRGNTIKTMERESGAKIAIRGKGSVKEGKGKPGYDDQDEEDMHCVVTADEEAKVKHCVRLINKVIETARTTTRGINCESLLHSTERCETMKTRSVKIAARRDTASTIAQRSATGLHTSHVIDAVSRVTWLVIARVGGPPVPADSAVGPVARLAVGPPETAPSTRSMRVSWRSLVAELVDPRQDRGAPVLLVDLAPLELALQPAQEGQLGQARRGRQRSLLGGTQMCGCSQAEEGFRAQVWASKAAEEVTMVSSISNSRATGLALGHGNNKGTAMEAMPRPTLRNSSHQSLPPVRQRVGKIIRQSGQLTTPHKLLRSKAALLIRTLPPEPHQLEASQTTRRNGQSITVNKGMRRAILLSKVMRSRLQRGTLPRHALTFLLYLRSAFKSSQA</sequence>
<dbReference type="AlphaFoldDB" id="A0A066VN79"/>
<comment type="subcellular location">
    <subcellularLocation>
        <location evidence="3">Nucleus</location>
    </subcellularLocation>
</comment>
<dbReference type="InParanoid" id="A0A066VN79"/>
<feature type="domain" description="K Homology" evidence="5">
    <location>
        <begin position="20"/>
        <end position="110"/>
    </location>
</feature>
<comment type="function">
    <text evidence="3">Necessary for the splicing of pre-mRNA. Has a role in the recognition of the branch site (5'-UACUAAC-3'), the pyrimidine tract and the 3'-splice site at the 3'-end of introns.</text>
</comment>
<evidence type="ECO:0000256" key="3">
    <source>
        <dbReference type="RuleBase" id="RU367126"/>
    </source>
</evidence>
<dbReference type="EMBL" id="JMSN01000063">
    <property type="protein sequence ID" value="KDN43207.1"/>
    <property type="molecule type" value="Genomic_DNA"/>
</dbReference>
<dbReference type="OrthoDB" id="6777263at2759"/>
<dbReference type="InterPro" id="IPR055256">
    <property type="entry name" value="KH_1_KHDC4/BBP-like"/>
</dbReference>
<evidence type="ECO:0000256" key="1">
    <source>
        <dbReference type="ARBA" id="ARBA00022884"/>
    </source>
</evidence>
<reference evidence="6 7" key="1">
    <citation type="submission" date="2014-05" db="EMBL/GenBank/DDBJ databases">
        <title>Draft genome sequence of a rare smut relative, Tilletiaria anomala UBC 951.</title>
        <authorList>
            <consortium name="DOE Joint Genome Institute"/>
            <person name="Toome M."/>
            <person name="Kuo A."/>
            <person name="Henrissat B."/>
            <person name="Lipzen A."/>
            <person name="Tritt A."/>
            <person name="Yoshinaga Y."/>
            <person name="Zane M."/>
            <person name="Barry K."/>
            <person name="Grigoriev I.V."/>
            <person name="Spatafora J.W."/>
            <person name="Aimea M.C."/>
        </authorList>
    </citation>
    <scope>NUCLEOTIDE SEQUENCE [LARGE SCALE GENOMIC DNA]</scope>
    <source>
        <strain evidence="6 7">UBC 951</strain>
    </source>
</reference>
<dbReference type="InterPro" id="IPR004087">
    <property type="entry name" value="KH_dom"/>
</dbReference>
<keyword evidence="3" id="KW-0479">Metal-binding</keyword>
<protein>
    <recommendedName>
        <fullName evidence="3">Branchpoint-bridging protein</fullName>
    </recommendedName>
</protein>
<comment type="caution">
    <text evidence="6">The sequence shown here is derived from an EMBL/GenBank/DDBJ whole genome shotgun (WGS) entry which is preliminary data.</text>
</comment>
<keyword evidence="3" id="KW-0507">mRNA processing</keyword>
<accession>A0A066VN79</accession>
<dbReference type="PROSITE" id="PS50084">
    <property type="entry name" value="KH_TYPE_1"/>
    <property type="match status" value="1"/>
</dbReference>
<dbReference type="STRING" id="1037660.A0A066VN79"/>
<keyword evidence="3" id="KW-0862">Zinc</keyword>
<dbReference type="InterPro" id="IPR045071">
    <property type="entry name" value="BBP-like"/>
</dbReference>
<dbReference type="GO" id="GO:0003729">
    <property type="term" value="F:mRNA binding"/>
    <property type="evidence" value="ECO:0007669"/>
    <property type="project" value="TreeGrafter"/>
</dbReference>
<dbReference type="GeneID" id="25261674"/>
<gene>
    <name evidence="6" type="ORF">K437DRAFT_154275</name>
</gene>
<dbReference type="GO" id="GO:0045131">
    <property type="term" value="F:pre-mRNA branch point binding"/>
    <property type="evidence" value="ECO:0007669"/>
    <property type="project" value="UniProtKB-UniRule"/>
</dbReference>
<dbReference type="RefSeq" id="XP_013242306.1">
    <property type="nucleotide sequence ID" value="XM_013386852.1"/>
</dbReference>
<feature type="region of interest" description="Disordered" evidence="4">
    <location>
        <begin position="1"/>
        <end position="20"/>
    </location>
</feature>
<dbReference type="SMART" id="SM00322">
    <property type="entry name" value="KH"/>
    <property type="match status" value="1"/>
</dbReference>
<evidence type="ECO:0000256" key="2">
    <source>
        <dbReference type="PROSITE-ProRule" id="PRU00117"/>
    </source>
</evidence>
<keyword evidence="3" id="KW-0747">Spliceosome</keyword>
<keyword evidence="3" id="KW-0863">Zinc-finger</keyword>
<evidence type="ECO:0000313" key="7">
    <source>
        <dbReference type="Proteomes" id="UP000027361"/>
    </source>
</evidence>
<dbReference type="Proteomes" id="UP000027361">
    <property type="component" value="Unassembled WGS sequence"/>
</dbReference>
<dbReference type="Pfam" id="PF22675">
    <property type="entry name" value="KH-I_KHDC4-BBP"/>
    <property type="match status" value="1"/>
</dbReference>
<dbReference type="GO" id="GO:0048024">
    <property type="term" value="P:regulation of mRNA splicing, via spliceosome"/>
    <property type="evidence" value="ECO:0007669"/>
    <property type="project" value="TreeGrafter"/>
</dbReference>
<dbReference type="HOGENOM" id="CLU_631907_0_0_1"/>
<dbReference type="PANTHER" id="PTHR11208">
    <property type="entry name" value="RNA-BINDING PROTEIN RELATED"/>
    <property type="match status" value="1"/>
</dbReference>
<evidence type="ECO:0000259" key="5">
    <source>
        <dbReference type="SMART" id="SM00322"/>
    </source>
</evidence>
<organism evidence="6 7">
    <name type="scientific">Tilletiaria anomala (strain ATCC 24038 / CBS 436.72 / UBC 951)</name>
    <dbReference type="NCBI Taxonomy" id="1037660"/>
    <lineage>
        <taxon>Eukaryota</taxon>
        <taxon>Fungi</taxon>
        <taxon>Dikarya</taxon>
        <taxon>Basidiomycota</taxon>
        <taxon>Ustilaginomycotina</taxon>
        <taxon>Exobasidiomycetes</taxon>
        <taxon>Georgefischeriales</taxon>
        <taxon>Tilletiariaceae</taxon>
        <taxon>Tilletiaria</taxon>
    </lineage>
</organism>
<keyword evidence="3" id="KW-0508">mRNA splicing</keyword>
<dbReference type="GO" id="GO:0000398">
    <property type="term" value="P:mRNA splicing, via spliceosome"/>
    <property type="evidence" value="ECO:0007669"/>
    <property type="project" value="UniProtKB-UniRule"/>
</dbReference>
<evidence type="ECO:0000313" key="6">
    <source>
        <dbReference type="EMBL" id="KDN43207.1"/>
    </source>
</evidence>
<dbReference type="CDD" id="cd02395">
    <property type="entry name" value="KH-I_BBP"/>
    <property type="match status" value="1"/>
</dbReference>
<name>A0A066VN79_TILAU</name>
<proteinExistence type="inferred from homology"/>
<keyword evidence="1 2" id="KW-0694">RNA-binding</keyword>
<dbReference type="InterPro" id="IPR036612">
    <property type="entry name" value="KH_dom_type_1_sf"/>
</dbReference>